<dbReference type="NCBIfam" id="TIGR01444">
    <property type="entry name" value="fkbM_fam"/>
    <property type="match status" value="1"/>
</dbReference>
<keyword evidence="3" id="KW-1185">Reference proteome</keyword>
<keyword evidence="2" id="KW-0808">Transferase</keyword>
<dbReference type="GO" id="GO:0008168">
    <property type="term" value="F:methyltransferase activity"/>
    <property type="evidence" value="ECO:0007669"/>
    <property type="project" value="UniProtKB-KW"/>
</dbReference>
<dbReference type="InterPro" id="IPR052514">
    <property type="entry name" value="SAM-dependent_MTase"/>
</dbReference>
<evidence type="ECO:0000259" key="1">
    <source>
        <dbReference type="Pfam" id="PF05050"/>
    </source>
</evidence>
<proteinExistence type="predicted"/>
<dbReference type="AlphaFoldDB" id="A0A2T0WC32"/>
<reference evidence="2 3" key="1">
    <citation type="submission" date="2018-03" db="EMBL/GenBank/DDBJ databases">
        <title>Genomic Encyclopedia of Archaeal and Bacterial Type Strains, Phase II (KMG-II): from individual species to whole genera.</title>
        <authorList>
            <person name="Goeker M."/>
        </authorList>
    </citation>
    <scope>NUCLEOTIDE SEQUENCE [LARGE SCALE GENOMIC DNA]</scope>
    <source>
        <strain evidence="2 3">DSM 27929</strain>
    </source>
</reference>
<dbReference type="EMBL" id="PVTR01000023">
    <property type="protein sequence ID" value="PRY84074.1"/>
    <property type="molecule type" value="Genomic_DNA"/>
</dbReference>
<evidence type="ECO:0000313" key="2">
    <source>
        <dbReference type="EMBL" id="PRY84074.1"/>
    </source>
</evidence>
<keyword evidence="2" id="KW-0489">Methyltransferase</keyword>
<dbReference type="Proteomes" id="UP000238157">
    <property type="component" value="Unassembled WGS sequence"/>
</dbReference>
<sequence length="268" mass="30944">MRKLFAFTARLIAKKRKNRLVESLYQKLDLFLKKSNNLNFYGHSNGEVNVLKVLSDYDIKTVFDVGANRGEWIKSASEFFPKASFHAFELVPSTFSMLEENLKGMDQVKLNPFGLSDFTGSIPIYVGPYDDISTTFKVKGTAAHEEYYSEELECKAFTGKEYMSSVGVEEIDFLKIDTEGNDFRVIKGFEEQIKKVKVIQFEYGIFNISSKDLLCDFYHYLSENGFKVGKIFPEHVDFTPYHFDMENFHGGNFLAIRNDMPDLQKRFS</sequence>
<dbReference type="PANTHER" id="PTHR34203:SF15">
    <property type="entry name" value="SLL1173 PROTEIN"/>
    <property type="match status" value="1"/>
</dbReference>
<dbReference type="PANTHER" id="PTHR34203">
    <property type="entry name" value="METHYLTRANSFERASE, FKBM FAMILY PROTEIN"/>
    <property type="match status" value="1"/>
</dbReference>
<dbReference type="GO" id="GO:0032259">
    <property type="term" value="P:methylation"/>
    <property type="evidence" value="ECO:0007669"/>
    <property type="project" value="UniProtKB-KW"/>
</dbReference>
<name>A0A2T0WC32_9BACT</name>
<comment type="caution">
    <text evidence="2">The sequence shown here is derived from an EMBL/GenBank/DDBJ whole genome shotgun (WGS) entry which is preliminary data.</text>
</comment>
<dbReference type="SUPFAM" id="SSF53335">
    <property type="entry name" value="S-adenosyl-L-methionine-dependent methyltransferases"/>
    <property type="match status" value="1"/>
</dbReference>
<gene>
    <name evidence="2" type="ORF">CLW00_12312</name>
</gene>
<dbReference type="InterPro" id="IPR006342">
    <property type="entry name" value="FkbM_mtfrase"/>
</dbReference>
<evidence type="ECO:0000313" key="3">
    <source>
        <dbReference type="Proteomes" id="UP000238157"/>
    </source>
</evidence>
<organism evidence="2 3">
    <name type="scientific">Mongoliibacter ruber</name>
    <dbReference type="NCBI Taxonomy" id="1750599"/>
    <lineage>
        <taxon>Bacteria</taxon>
        <taxon>Pseudomonadati</taxon>
        <taxon>Bacteroidota</taxon>
        <taxon>Cytophagia</taxon>
        <taxon>Cytophagales</taxon>
        <taxon>Cyclobacteriaceae</taxon>
        <taxon>Mongoliibacter</taxon>
    </lineage>
</organism>
<dbReference type="InterPro" id="IPR029063">
    <property type="entry name" value="SAM-dependent_MTases_sf"/>
</dbReference>
<dbReference type="OrthoDB" id="9812600at2"/>
<dbReference type="RefSeq" id="WP_106135612.1">
    <property type="nucleotide sequence ID" value="NZ_PVTR01000023.1"/>
</dbReference>
<feature type="domain" description="Methyltransferase FkbM" evidence="1">
    <location>
        <begin position="64"/>
        <end position="227"/>
    </location>
</feature>
<accession>A0A2T0WC32</accession>
<dbReference type="Gene3D" id="3.40.50.150">
    <property type="entry name" value="Vaccinia Virus protein VP39"/>
    <property type="match status" value="1"/>
</dbReference>
<dbReference type="Pfam" id="PF05050">
    <property type="entry name" value="Methyltransf_21"/>
    <property type="match status" value="1"/>
</dbReference>
<protein>
    <submittedName>
        <fullName evidence="2">FkbM family methyltransferase</fullName>
    </submittedName>
</protein>